<evidence type="ECO:0000256" key="1">
    <source>
        <dbReference type="SAM" id="Phobius"/>
    </source>
</evidence>
<name>D4BIB6_9ENTR</name>
<evidence type="ECO:0008006" key="4">
    <source>
        <dbReference type="Google" id="ProtNLM"/>
    </source>
</evidence>
<evidence type="ECO:0000313" key="2">
    <source>
        <dbReference type="EMBL" id="EFE06160.1"/>
    </source>
</evidence>
<dbReference type="RefSeq" id="WP_006687490.1">
    <property type="nucleotide sequence ID" value="NZ_GG730302.1"/>
</dbReference>
<keyword evidence="1" id="KW-0472">Membrane</keyword>
<organism evidence="2 3">
    <name type="scientific">Citrobacter youngae ATCC 29220</name>
    <dbReference type="NCBI Taxonomy" id="500640"/>
    <lineage>
        <taxon>Bacteria</taxon>
        <taxon>Pseudomonadati</taxon>
        <taxon>Pseudomonadota</taxon>
        <taxon>Gammaproteobacteria</taxon>
        <taxon>Enterobacterales</taxon>
        <taxon>Enterobacteriaceae</taxon>
        <taxon>Citrobacter</taxon>
        <taxon>Citrobacter freundii complex</taxon>
    </lineage>
</organism>
<dbReference type="eggNOG" id="ENOG50331AW">
    <property type="taxonomic scope" value="Bacteria"/>
</dbReference>
<reference evidence="2 3" key="1">
    <citation type="submission" date="2010-02" db="EMBL/GenBank/DDBJ databases">
        <authorList>
            <person name="Weinstock G."/>
            <person name="Sodergren E."/>
            <person name="Clifton S."/>
            <person name="Fulton L."/>
            <person name="Fulton B."/>
            <person name="Courtney L."/>
            <person name="Fronick C."/>
            <person name="Harrison M."/>
            <person name="Strong C."/>
            <person name="Farmer C."/>
            <person name="Delahaunty K."/>
            <person name="Markovic C."/>
            <person name="Hall O."/>
            <person name="Minx P."/>
            <person name="Tomlinson C."/>
            <person name="Mitreva M."/>
            <person name="Nelson J."/>
            <person name="Hou S."/>
            <person name="Wollam A."/>
            <person name="Pepin K.H."/>
            <person name="Johnson M."/>
            <person name="Bhonagiri V."/>
            <person name="Zhang X."/>
            <person name="Suruliraj S."/>
            <person name="Warren W."/>
            <person name="Chinwalla A."/>
            <person name="Mardis E.R."/>
            <person name="Wilson R.K."/>
        </authorList>
    </citation>
    <scope>NUCLEOTIDE SEQUENCE [LARGE SCALE GENOMIC DNA]</scope>
    <source>
        <strain evidence="2 3">ATCC 29220</strain>
    </source>
</reference>
<dbReference type="EMBL" id="ABWL02000023">
    <property type="protein sequence ID" value="EFE06160.1"/>
    <property type="molecule type" value="Genomic_DNA"/>
</dbReference>
<dbReference type="HOGENOM" id="CLU_111607_0_0_6"/>
<keyword evidence="1" id="KW-0812">Transmembrane</keyword>
<comment type="caution">
    <text evidence="2">The sequence shown here is derived from an EMBL/GenBank/DDBJ whole genome shotgun (WGS) entry which is preliminary data.</text>
</comment>
<sequence length="195" mass="22682">MDNFIKILAIVAWPTTVIFFVLLFRHELKKLLSRLSKVKYGDAEAFFEEQLTKVETNTSIAKSMLVDNASDLRKKSNRKLERILQFAQTAPLCCVIEAWKEVETSTADLIRAYGYDPDNVQLSKMFRGIIYENDYPWSLYEDYRRLMMLKNKITHTGDFELNEVDVERYARTALDLALFIKKLAGEAANKKHDDI</sequence>
<accession>D4BIB6</accession>
<gene>
    <name evidence="2" type="ORF">CIT292_10281</name>
</gene>
<evidence type="ECO:0000313" key="3">
    <source>
        <dbReference type="Proteomes" id="UP000003880"/>
    </source>
</evidence>
<dbReference type="Proteomes" id="UP000003880">
    <property type="component" value="Unassembled WGS sequence"/>
</dbReference>
<dbReference type="AlphaFoldDB" id="D4BIB6"/>
<keyword evidence="1" id="KW-1133">Transmembrane helix</keyword>
<feature type="transmembrane region" description="Helical" evidence="1">
    <location>
        <begin position="6"/>
        <end position="24"/>
    </location>
</feature>
<protein>
    <recommendedName>
        <fullName evidence="4">RiboL-PSP-HEPN domain-containing protein</fullName>
    </recommendedName>
</protein>
<proteinExistence type="predicted"/>